<dbReference type="PANTHER" id="PTHR30619">
    <property type="entry name" value="DNA INTERNALIZATION/COMPETENCE PROTEIN COMEC/REC2"/>
    <property type="match status" value="1"/>
</dbReference>
<dbReference type="InterPro" id="IPR004477">
    <property type="entry name" value="ComEC_N"/>
</dbReference>
<evidence type="ECO:0000256" key="3">
    <source>
        <dbReference type="ARBA" id="ARBA00022692"/>
    </source>
</evidence>
<dbReference type="Proteomes" id="UP000297149">
    <property type="component" value="Chromosome"/>
</dbReference>
<sequence>MRLSLMPLLPFTIVFILGILLEGWGVGAWFMVVPLIGAIILWLFRQPYGVLMCCGLMSGFAVGFVSRPASFPMALSGISKYYSAVALEVKSYEPTQIIIARIDSCEGVAVMPFMAKLTVPSSLPAVDECERLRFSSSLQPSVAGLDLPDEIDYDEPLRRMGVVGQGFVRPDSLEVVGGEPGLINDIRRFRSDLILAIVRLPVSDPVREFLCATIAGDRSMLTADLRELFSSTGLSHILALSGLHTGILAWIISVALLPLYIAGLRWLRIMILLIALWGFAVMTGLPPSVVRSVVMATVFLLAYSFQRTRTPFNSLCVAALVILVFSPRSIYTVSFQMSFLAVASILVFAEKFNPFPRRSRFLHGIAAYPAVTLAAMVGTAVVSAAYFNIVPLMFLPANIIGALLLPPVIICGIVMLVAGVFGLTLMPVAWLTDKMFGVITDTAEFLSGLSGAVVRDVYVGPSVIIVWFFALIPLGLWLYRRRMVYAVATALCFCFLAVTFVYAGPQDDSGVEAYIPRSLHHTSLIVRDGRTMKVFTTLPPHRHSEIHDDYSRRYRKYMLKRNVDSLLIRTVSSSVAEVVDVAGKRFMLLCGNNSFTLGESVSRIHYLVVCAGFRGDIVKAVASMSPDSVLLSSDLNNRRHNRYMDELARAGIPVRSIKNSPFGL</sequence>
<feature type="transmembrane region" description="Helical" evidence="6">
    <location>
        <begin position="48"/>
        <end position="66"/>
    </location>
</feature>
<evidence type="ECO:0000313" key="8">
    <source>
        <dbReference type="EMBL" id="QCD42929.1"/>
    </source>
</evidence>
<dbReference type="PANTHER" id="PTHR30619:SF1">
    <property type="entry name" value="RECOMBINATION PROTEIN 2"/>
    <property type="match status" value="1"/>
</dbReference>
<dbReference type="NCBIfam" id="TIGR00360">
    <property type="entry name" value="ComEC_N-term"/>
    <property type="match status" value="1"/>
</dbReference>
<protein>
    <submittedName>
        <fullName evidence="8">ComEC/Rec2 family competence protein</fullName>
    </submittedName>
</protein>
<feature type="transmembrane region" description="Helical" evidence="6">
    <location>
        <begin position="361"/>
        <end position="387"/>
    </location>
</feature>
<organism evidence="8 9">
    <name type="scientific">Duncaniella dubosii</name>
    <dbReference type="NCBI Taxonomy" id="2518971"/>
    <lineage>
        <taxon>Bacteria</taxon>
        <taxon>Pseudomonadati</taxon>
        <taxon>Bacteroidota</taxon>
        <taxon>Bacteroidia</taxon>
        <taxon>Bacteroidales</taxon>
        <taxon>Muribaculaceae</taxon>
        <taxon>Duncaniella</taxon>
    </lineage>
</organism>
<dbReference type="InterPro" id="IPR052159">
    <property type="entry name" value="Competence_DNA_uptake"/>
</dbReference>
<keyword evidence="3 6" id="KW-0812">Transmembrane</keyword>
<feature type="transmembrane region" description="Helical" evidence="6">
    <location>
        <begin position="266"/>
        <end position="282"/>
    </location>
</feature>
<keyword evidence="9" id="KW-1185">Reference proteome</keyword>
<evidence type="ECO:0000256" key="5">
    <source>
        <dbReference type="ARBA" id="ARBA00023136"/>
    </source>
</evidence>
<dbReference type="EMBL" id="CP039396">
    <property type="protein sequence ID" value="QCD42929.1"/>
    <property type="molecule type" value="Genomic_DNA"/>
</dbReference>
<evidence type="ECO:0000256" key="6">
    <source>
        <dbReference type="SAM" id="Phobius"/>
    </source>
</evidence>
<dbReference type="KEGG" id="ddb:E7747_11915"/>
<gene>
    <name evidence="8" type="ORF">E7747_11915</name>
</gene>
<accession>A0A4P7W4F1</accession>
<reference evidence="9" key="1">
    <citation type="submission" date="2019-02" db="EMBL/GenBank/DDBJ databases">
        <title>Isolation and identification of novel species under the genus Muribaculum.</title>
        <authorList>
            <person name="Miyake S."/>
            <person name="Ding Y."/>
            <person name="Low A."/>
            <person name="Soh M."/>
            <person name="Seedorf H."/>
        </authorList>
    </citation>
    <scope>NUCLEOTIDE SEQUENCE [LARGE SCALE GENOMIC DNA]</scope>
    <source>
        <strain evidence="9">H5</strain>
    </source>
</reference>
<feature type="transmembrane region" description="Helical" evidence="6">
    <location>
        <begin position="237"/>
        <end position="260"/>
    </location>
</feature>
<keyword evidence="2" id="KW-1003">Cell membrane</keyword>
<dbReference type="RefSeq" id="WP_136416160.1">
    <property type="nucleotide sequence ID" value="NZ_CAXHQF010000018.1"/>
</dbReference>
<dbReference type="GO" id="GO:0005886">
    <property type="term" value="C:plasma membrane"/>
    <property type="evidence" value="ECO:0007669"/>
    <property type="project" value="UniProtKB-SubCell"/>
</dbReference>
<evidence type="ECO:0000256" key="4">
    <source>
        <dbReference type="ARBA" id="ARBA00022989"/>
    </source>
</evidence>
<evidence type="ECO:0000313" key="9">
    <source>
        <dbReference type="Proteomes" id="UP000297149"/>
    </source>
</evidence>
<feature type="transmembrane region" description="Helical" evidence="6">
    <location>
        <begin position="399"/>
        <end position="423"/>
    </location>
</feature>
<dbReference type="Pfam" id="PF03772">
    <property type="entry name" value="Competence"/>
    <property type="match status" value="1"/>
</dbReference>
<feature type="transmembrane region" description="Helical" evidence="6">
    <location>
        <begin position="459"/>
        <end position="479"/>
    </location>
</feature>
<feature type="transmembrane region" description="Helical" evidence="6">
    <location>
        <begin position="484"/>
        <end position="503"/>
    </location>
</feature>
<evidence type="ECO:0000256" key="1">
    <source>
        <dbReference type="ARBA" id="ARBA00004651"/>
    </source>
</evidence>
<feature type="transmembrane region" description="Helical" evidence="6">
    <location>
        <begin position="12"/>
        <end position="42"/>
    </location>
</feature>
<evidence type="ECO:0000256" key="2">
    <source>
        <dbReference type="ARBA" id="ARBA00022475"/>
    </source>
</evidence>
<feature type="transmembrane region" description="Helical" evidence="6">
    <location>
        <begin position="330"/>
        <end position="349"/>
    </location>
</feature>
<proteinExistence type="predicted"/>
<name>A0A4P7W4F1_9BACT</name>
<comment type="subcellular location">
    <subcellularLocation>
        <location evidence="1">Cell membrane</location>
        <topology evidence="1">Multi-pass membrane protein</topology>
    </subcellularLocation>
</comment>
<evidence type="ECO:0000259" key="7">
    <source>
        <dbReference type="Pfam" id="PF03772"/>
    </source>
</evidence>
<feature type="domain" description="ComEC/Rec2-related protein" evidence="7">
    <location>
        <begin position="214"/>
        <end position="480"/>
    </location>
</feature>
<dbReference type="AlphaFoldDB" id="A0A4P7W4F1"/>
<keyword evidence="5 6" id="KW-0472">Membrane</keyword>
<keyword evidence="4 6" id="KW-1133">Transmembrane helix</keyword>